<keyword evidence="4" id="KW-1185">Reference proteome</keyword>
<evidence type="ECO:0000313" key="3">
    <source>
        <dbReference type="EMBL" id="PAA89254.1"/>
    </source>
</evidence>
<name>A0A267DN92_9PLAT</name>
<evidence type="ECO:0000313" key="4">
    <source>
        <dbReference type="Proteomes" id="UP000215902"/>
    </source>
</evidence>
<feature type="compositionally biased region" description="Basic residues" evidence="1">
    <location>
        <begin position="24"/>
        <end position="36"/>
    </location>
</feature>
<feature type="region of interest" description="Disordered" evidence="1">
    <location>
        <begin position="1"/>
        <end position="60"/>
    </location>
</feature>
<proteinExistence type="predicted"/>
<dbReference type="Gene3D" id="1.10.510.10">
    <property type="entry name" value="Transferase(Phosphotransferase) domain 1"/>
    <property type="match status" value="1"/>
</dbReference>
<dbReference type="EMBL" id="NIVC01000158">
    <property type="protein sequence ID" value="PAA89254.1"/>
    <property type="molecule type" value="Genomic_DNA"/>
</dbReference>
<dbReference type="Gene3D" id="3.30.200.20">
    <property type="entry name" value="Phosphorylase Kinase, domain 1"/>
    <property type="match status" value="1"/>
</dbReference>
<reference evidence="2 4" key="1">
    <citation type="submission" date="2017-06" db="EMBL/GenBank/DDBJ databases">
        <title>A platform for efficient transgenesis in Macrostomum lignano, a flatworm model organism for stem cell research.</title>
        <authorList>
            <person name="Berezikov E."/>
        </authorList>
    </citation>
    <scope>NUCLEOTIDE SEQUENCE [LARGE SCALE GENOMIC DNA]</scope>
    <source>
        <strain evidence="2">DV1</strain>
        <tissue evidence="2">Whole organism</tissue>
    </source>
</reference>
<evidence type="ECO:0000313" key="2">
    <source>
        <dbReference type="EMBL" id="PAA50768.1"/>
    </source>
</evidence>
<organism evidence="2 4">
    <name type="scientific">Macrostomum lignano</name>
    <dbReference type="NCBI Taxonomy" id="282301"/>
    <lineage>
        <taxon>Eukaryota</taxon>
        <taxon>Metazoa</taxon>
        <taxon>Spiralia</taxon>
        <taxon>Lophotrochozoa</taxon>
        <taxon>Platyhelminthes</taxon>
        <taxon>Rhabditophora</taxon>
        <taxon>Macrostomorpha</taxon>
        <taxon>Macrostomida</taxon>
        <taxon>Macrostomidae</taxon>
        <taxon>Macrostomum</taxon>
    </lineage>
</organism>
<dbReference type="AlphaFoldDB" id="A0A267DN92"/>
<dbReference type="InterPro" id="IPR011009">
    <property type="entry name" value="Kinase-like_dom_sf"/>
</dbReference>
<dbReference type="OrthoDB" id="4062651at2759"/>
<feature type="compositionally biased region" description="Polar residues" evidence="1">
    <location>
        <begin position="387"/>
        <end position="410"/>
    </location>
</feature>
<protein>
    <recommendedName>
        <fullName evidence="5">Protein kinase domain-containing protein</fullName>
    </recommendedName>
</protein>
<dbReference type="SUPFAM" id="SSF56112">
    <property type="entry name" value="Protein kinase-like (PK-like)"/>
    <property type="match status" value="1"/>
</dbReference>
<feature type="compositionally biased region" description="Polar residues" evidence="1">
    <location>
        <begin position="467"/>
        <end position="477"/>
    </location>
</feature>
<sequence>MQTTSLSYHRENTPGENTTDSKKNVQKKKTGAKKGNKANDLKANADVPKEEEANAGQSAPKESQIILFDGDFDLSHLTRDFWLDQRRCVQNGSRHIRCDSHCVRYMCTSRSLRDWQEEEIKTILENFKRIIKAQRDLASLTPFVQKVLAAKVYRHDLLVITPLPSNMYLSDLKKLMVHLTHSTVRYYAACILLALEFLHHRRIYHGNLSLTSIALDHYGRPQVTDLDTLLFETIGEMSYQLDVLRYAALLGVLHCDNLRHFSVSHMRSTSLDDRRRDVFSGVCPKCRLTAECMEPKLCNCNDFGSLVRHIKGKVINKDSMRRILDTLQCTWIEADLRYSWSRIPKKQSALGSSTGPSQLQYSDDAYDDIDEDFDEDIDWPMRQSHISLCTSSTPQNTETTGTKSDSSNPSIVIDLTSKKKHQNMQRQKELQSQGSQLLSEPSQSVKLSNLNCMGVSYKSVLGKSSSDAALEPSQNKNAEPKLVSRSASVPELPKVHRSKRQTSIESLNATPKVFPSTKNSSFDQKSKPLPPESSPTMSAQQQWVDLSDEESRVETNTSTDKKPQSSSSSTLWQGLFTAASNSSVSVSEHTGCVFDAGHNQSASNLSSAKEQNQKKPPTAPPANPTQLPASSMDQGKPATINAKSDHHQFKFSDYQQMMRHVYFAGINWITLEAAQPPEGFWFATGLIMQDYAQDAAPLRTGDNAGGETDQLAGSYFTSRSRLLYNMFG</sequence>
<feature type="region of interest" description="Disordered" evidence="1">
    <location>
        <begin position="595"/>
        <end position="640"/>
    </location>
</feature>
<feature type="compositionally biased region" description="Polar residues" evidence="1">
    <location>
        <begin position="430"/>
        <end position="442"/>
    </location>
</feature>
<feature type="compositionally biased region" description="Polar residues" evidence="1">
    <location>
        <begin position="534"/>
        <end position="544"/>
    </location>
</feature>
<feature type="compositionally biased region" description="Basic and acidic residues" evidence="1">
    <location>
        <begin position="8"/>
        <end position="23"/>
    </location>
</feature>
<feature type="region of interest" description="Disordered" evidence="1">
    <location>
        <begin position="467"/>
        <end position="569"/>
    </location>
</feature>
<gene>
    <name evidence="3" type="ORF">BOX15_Mlig006990g1</name>
    <name evidence="2" type="ORF">BOX15_Mlig006990g2</name>
</gene>
<dbReference type="EMBL" id="NIVC01003568">
    <property type="protein sequence ID" value="PAA50768.1"/>
    <property type="molecule type" value="Genomic_DNA"/>
</dbReference>
<feature type="compositionally biased region" description="Polar residues" evidence="1">
    <location>
        <begin position="598"/>
        <end position="610"/>
    </location>
</feature>
<comment type="caution">
    <text evidence="2">The sequence shown here is derived from an EMBL/GenBank/DDBJ whole genome shotgun (WGS) entry which is preliminary data.</text>
</comment>
<feature type="compositionally biased region" description="Basic and acidic residues" evidence="1">
    <location>
        <begin position="549"/>
        <end position="563"/>
    </location>
</feature>
<feature type="region of interest" description="Disordered" evidence="1">
    <location>
        <begin position="387"/>
        <end position="442"/>
    </location>
</feature>
<evidence type="ECO:0000256" key="1">
    <source>
        <dbReference type="SAM" id="MobiDB-lite"/>
    </source>
</evidence>
<dbReference type="Proteomes" id="UP000215902">
    <property type="component" value="Unassembled WGS sequence"/>
</dbReference>
<accession>A0A267DN92</accession>
<evidence type="ECO:0008006" key="5">
    <source>
        <dbReference type="Google" id="ProtNLM"/>
    </source>
</evidence>